<reference evidence="2 3" key="1">
    <citation type="submission" date="2021-03" db="EMBL/GenBank/DDBJ databases">
        <title>Genomic Encyclopedia of Type Strains, Phase III (KMG-III): the genomes of soil and plant-associated and newly described type strains.</title>
        <authorList>
            <person name="Whitman W."/>
        </authorList>
    </citation>
    <scope>NUCLEOTIDE SEQUENCE [LARGE SCALE GENOMIC DNA]</scope>
    <source>
        <strain evidence="2 3">IMMIB AFH-6</strain>
    </source>
</reference>
<feature type="region of interest" description="Disordered" evidence="1">
    <location>
        <begin position="129"/>
        <end position="154"/>
    </location>
</feature>
<name>A0ABS4SK93_9PROT</name>
<accession>A0ABS4SK93</accession>
<keyword evidence="3" id="KW-1185">Reference proteome</keyword>
<dbReference type="Proteomes" id="UP000781958">
    <property type="component" value="Unassembled WGS sequence"/>
</dbReference>
<sequence>MPFHMTAGPTMPQTTAANDEAILAILRRDLEHDTFRDVLAGLKEELIRRLRSAQDEPPDWHRINQDARALLSLAVSFGFDTLAALTRAVLAASRRPTGHAPEVLQAYRAEVSRRLSVIAAMERELETSVGARRGATARTTSDADAGGRGRDGDG</sequence>
<dbReference type="RefSeq" id="WP_209766849.1">
    <property type="nucleotide sequence ID" value="NZ_JAGINP010000009.1"/>
</dbReference>
<evidence type="ECO:0000313" key="2">
    <source>
        <dbReference type="EMBL" id="MBP2292980.1"/>
    </source>
</evidence>
<feature type="compositionally biased region" description="Basic and acidic residues" evidence="1">
    <location>
        <begin position="145"/>
        <end position="154"/>
    </location>
</feature>
<evidence type="ECO:0008006" key="4">
    <source>
        <dbReference type="Google" id="ProtNLM"/>
    </source>
</evidence>
<protein>
    <recommendedName>
        <fullName evidence="4">Hpt domain-containing protein</fullName>
    </recommendedName>
</protein>
<organism evidence="2 3">
    <name type="scientific">Azospirillum rugosum</name>
    <dbReference type="NCBI Taxonomy" id="416170"/>
    <lineage>
        <taxon>Bacteria</taxon>
        <taxon>Pseudomonadati</taxon>
        <taxon>Pseudomonadota</taxon>
        <taxon>Alphaproteobacteria</taxon>
        <taxon>Rhodospirillales</taxon>
        <taxon>Azospirillaceae</taxon>
        <taxon>Azospirillum</taxon>
    </lineage>
</organism>
<gene>
    <name evidence="2" type="ORF">J2851_002762</name>
</gene>
<evidence type="ECO:0000256" key="1">
    <source>
        <dbReference type="SAM" id="MobiDB-lite"/>
    </source>
</evidence>
<proteinExistence type="predicted"/>
<dbReference type="EMBL" id="JAGINP010000009">
    <property type="protein sequence ID" value="MBP2292980.1"/>
    <property type="molecule type" value="Genomic_DNA"/>
</dbReference>
<comment type="caution">
    <text evidence="2">The sequence shown here is derived from an EMBL/GenBank/DDBJ whole genome shotgun (WGS) entry which is preliminary data.</text>
</comment>
<evidence type="ECO:0000313" key="3">
    <source>
        <dbReference type="Proteomes" id="UP000781958"/>
    </source>
</evidence>